<evidence type="ECO:0000313" key="2">
    <source>
        <dbReference type="EMBL" id="GAI59351.1"/>
    </source>
</evidence>
<proteinExistence type="predicted"/>
<gene>
    <name evidence="2" type="ORF">S12H4_04425</name>
</gene>
<organism evidence="2">
    <name type="scientific">marine sediment metagenome</name>
    <dbReference type="NCBI Taxonomy" id="412755"/>
    <lineage>
        <taxon>unclassified sequences</taxon>
        <taxon>metagenomes</taxon>
        <taxon>ecological metagenomes</taxon>
    </lineage>
</organism>
<comment type="caution">
    <text evidence="2">The sequence shown here is derived from an EMBL/GenBank/DDBJ whole genome shotgun (WGS) entry which is preliminary data.</text>
</comment>
<dbReference type="AlphaFoldDB" id="X1QX13"/>
<sequence>MKKLITMLVPVLMLFAGVFAEVSNGVLPNTTVEVDTDVATNQSQDVSVVGGGDSDSASKSSSDVSISSTSISNYRTRTPPITTFPPYLPYWTHGGWGTIKAYFPNGPNSDDQVYERIFNPGNPVDMKELRGVLESLPYESPFGVFGGFLNGVGAIFGGPDNYHHGRGFEIANSLVRARRPRGKPLLVFIDSNVDTNLLRNAGYAYVGKVSLEGRVDRN</sequence>
<reference evidence="2" key="1">
    <citation type="journal article" date="2014" name="Front. Microbiol.">
        <title>High frequency of phylogenetically diverse reductive dehalogenase-homologous genes in deep subseafloor sedimentary metagenomes.</title>
        <authorList>
            <person name="Kawai M."/>
            <person name="Futagami T."/>
            <person name="Toyoda A."/>
            <person name="Takaki Y."/>
            <person name="Nishi S."/>
            <person name="Hori S."/>
            <person name="Arai W."/>
            <person name="Tsubouchi T."/>
            <person name="Morono Y."/>
            <person name="Uchiyama I."/>
            <person name="Ito T."/>
            <person name="Fujiyama A."/>
            <person name="Inagaki F."/>
            <person name="Takami H."/>
        </authorList>
    </citation>
    <scope>NUCLEOTIDE SEQUENCE</scope>
    <source>
        <strain evidence="2">Expedition CK06-06</strain>
    </source>
</reference>
<protein>
    <submittedName>
        <fullName evidence="2">Uncharacterized protein</fullName>
    </submittedName>
</protein>
<name>X1QX13_9ZZZZ</name>
<dbReference type="EMBL" id="BARW01001361">
    <property type="protein sequence ID" value="GAI59351.1"/>
    <property type="molecule type" value="Genomic_DNA"/>
</dbReference>
<evidence type="ECO:0000256" key="1">
    <source>
        <dbReference type="SAM" id="MobiDB-lite"/>
    </source>
</evidence>
<accession>X1QX13</accession>
<feature type="region of interest" description="Disordered" evidence="1">
    <location>
        <begin position="43"/>
        <end position="69"/>
    </location>
</feature>